<name>E8T3S6_THEA1</name>
<evidence type="ECO:0000313" key="8">
    <source>
        <dbReference type="EMBL" id="ADU97333.1"/>
    </source>
</evidence>
<dbReference type="Pfam" id="PF00158">
    <property type="entry name" value="Sigma54_activat"/>
    <property type="match status" value="1"/>
</dbReference>
<dbReference type="PROSITE" id="PS50110">
    <property type="entry name" value="RESPONSE_REGULATORY"/>
    <property type="match status" value="1"/>
</dbReference>
<dbReference type="KEGG" id="tam:Theam_1370"/>
<dbReference type="Gene3D" id="1.10.10.60">
    <property type="entry name" value="Homeodomain-like"/>
    <property type="match status" value="1"/>
</dbReference>
<dbReference type="InterPro" id="IPR025943">
    <property type="entry name" value="Sigma_54_int_dom_ATP-bd_2"/>
</dbReference>
<feature type="domain" description="Response regulatory" evidence="7">
    <location>
        <begin position="2"/>
        <end position="116"/>
    </location>
</feature>
<keyword evidence="4" id="KW-0804">Transcription</keyword>
<dbReference type="PRINTS" id="PR01590">
    <property type="entry name" value="HTHFIS"/>
</dbReference>
<dbReference type="SUPFAM" id="SSF52172">
    <property type="entry name" value="CheY-like"/>
    <property type="match status" value="1"/>
</dbReference>
<evidence type="ECO:0000256" key="2">
    <source>
        <dbReference type="ARBA" id="ARBA00022840"/>
    </source>
</evidence>
<dbReference type="InterPro" id="IPR002197">
    <property type="entry name" value="HTH_Fis"/>
</dbReference>
<keyword evidence="2" id="KW-0067">ATP-binding</keyword>
<dbReference type="Pfam" id="PF02954">
    <property type="entry name" value="HTH_8"/>
    <property type="match status" value="1"/>
</dbReference>
<dbReference type="RefSeq" id="WP_013538119.1">
    <property type="nucleotide sequence ID" value="NC_014926.1"/>
</dbReference>
<feature type="domain" description="Sigma-54 factor interaction" evidence="6">
    <location>
        <begin position="131"/>
        <end position="360"/>
    </location>
</feature>
<sequence>MKVLILEDEVSLREILKIVLEEFGYQVEEAGTLSEAVKKVEESYFDLILVDLRLPDGSGMELVRRVKGETPDTEVIIITAFASTQTVKEAFELGVYDYVEKPFQIDELRILIRNVTDKIKLKKNKEEVPGLLGRSAAVERLKETIKKIAPYDVNVLILGESGTGKEVVARAIHQLSPRKDKPFVAINCAALPPELLESELFGYKKGAFTGATSDKKGLIEKADGGTLFLDEIGDMPLPLQAKLLRFLETKKFIPLGSTEEKSVDVRIVSATNKDLKEEIKRGNFREDLYYRLATIVVELPPLRERREDIPILVEHFAREFASKYGKQVKRISSSFIEYLMSLPLEGNVRELRNIVEREVILMDGGVLGAGHSSGSLGSVASVKIPDEGVDLKKLLQEIERSYLLAALEKAGGKKKKAAELLGLTFREFRYRFGKLVDREGEE</sequence>
<dbReference type="FunFam" id="3.40.50.300:FF:000006">
    <property type="entry name" value="DNA-binding transcriptional regulator NtrC"/>
    <property type="match status" value="1"/>
</dbReference>
<dbReference type="GO" id="GO:0043565">
    <property type="term" value="F:sequence-specific DNA binding"/>
    <property type="evidence" value="ECO:0007669"/>
    <property type="project" value="InterPro"/>
</dbReference>
<keyword evidence="3" id="KW-0805">Transcription regulation</keyword>
<dbReference type="InterPro" id="IPR011006">
    <property type="entry name" value="CheY-like_superfamily"/>
</dbReference>
<feature type="modified residue" description="4-aspartylphosphate" evidence="5">
    <location>
        <position position="51"/>
    </location>
</feature>
<dbReference type="Gene3D" id="3.40.50.2300">
    <property type="match status" value="1"/>
</dbReference>
<dbReference type="AlphaFoldDB" id="E8T3S6"/>
<dbReference type="SMART" id="SM00382">
    <property type="entry name" value="AAA"/>
    <property type="match status" value="1"/>
</dbReference>
<evidence type="ECO:0000256" key="3">
    <source>
        <dbReference type="ARBA" id="ARBA00023015"/>
    </source>
</evidence>
<dbReference type="PROSITE" id="PS50045">
    <property type="entry name" value="SIGMA54_INTERACT_4"/>
    <property type="match status" value="1"/>
</dbReference>
<dbReference type="GO" id="GO:0006355">
    <property type="term" value="P:regulation of DNA-templated transcription"/>
    <property type="evidence" value="ECO:0007669"/>
    <property type="project" value="InterPro"/>
</dbReference>
<keyword evidence="5" id="KW-0597">Phosphoprotein</keyword>
<dbReference type="Pfam" id="PF25601">
    <property type="entry name" value="AAA_lid_14"/>
    <property type="match status" value="1"/>
</dbReference>
<keyword evidence="9" id="KW-1185">Reference proteome</keyword>
<accession>E8T3S6</accession>
<dbReference type="OrthoDB" id="9334at2"/>
<evidence type="ECO:0000259" key="6">
    <source>
        <dbReference type="PROSITE" id="PS50045"/>
    </source>
</evidence>
<evidence type="ECO:0000259" key="7">
    <source>
        <dbReference type="PROSITE" id="PS50110"/>
    </source>
</evidence>
<keyword evidence="1" id="KW-0547">Nucleotide-binding</keyword>
<dbReference type="InterPro" id="IPR027417">
    <property type="entry name" value="P-loop_NTPase"/>
</dbReference>
<dbReference type="eggNOG" id="COG2204">
    <property type="taxonomic scope" value="Bacteria"/>
</dbReference>
<proteinExistence type="predicted"/>
<dbReference type="SMART" id="SM00448">
    <property type="entry name" value="REC"/>
    <property type="match status" value="1"/>
</dbReference>
<dbReference type="InterPro" id="IPR025662">
    <property type="entry name" value="Sigma_54_int_dom_ATP-bd_1"/>
</dbReference>
<dbReference type="InterPro" id="IPR002078">
    <property type="entry name" value="Sigma_54_int"/>
</dbReference>
<dbReference type="InterPro" id="IPR003593">
    <property type="entry name" value="AAA+_ATPase"/>
</dbReference>
<reference evidence="8" key="1">
    <citation type="submission" date="2011-01" db="EMBL/GenBank/DDBJ databases">
        <title>Complete sequence of chromosome of Thermovibrio ammonificans HB-1.</title>
        <authorList>
            <consortium name="US DOE Joint Genome Institute"/>
            <person name="Lucas S."/>
            <person name="Copeland A."/>
            <person name="Lapidus A."/>
            <person name="Cheng J.-F."/>
            <person name="Goodwin L."/>
            <person name="Pitluck S."/>
            <person name="Davenport K."/>
            <person name="Detter J.C."/>
            <person name="Han C."/>
            <person name="Tapia R."/>
            <person name="Land M."/>
            <person name="Hauser L."/>
            <person name="Kyrpides N."/>
            <person name="Ivanova N."/>
            <person name="Ovchinnikova G."/>
            <person name="Vetriani C."/>
            <person name="Woyke T."/>
        </authorList>
    </citation>
    <scope>NUCLEOTIDE SEQUENCE [LARGE SCALE GENOMIC DNA]</scope>
    <source>
        <strain evidence="8">HB-1</strain>
    </source>
</reference>
<dbReference type="Gene3D" id="3.40.50.300">
    <property type="entry name" value="P-loop containing nucleotide triphosphate hydrolases"/>
    <property type="match status" value="1"/>
</dbReference>
<dbReference type="GO" id="GO:0005524">
    <property type="term" value="F:ATP binding"/>
    <property type="evidence" value="ECO:0007669"/>
    <property type="project" value="UniProtKB-KW"/>
</dbReference>
<dbReference type="SUPFAM" id="SSF52540">
    <property type="entry name" value="P-loop containing nucleoside triphosphate hydrolases"/>
    <property type="match status" value="1"/>
</dbReference>
<evidence type="ECO:0000256" key="4">
    <source>
        <dbReference type="ARBA" id="ARBA00023163"/>
    </source>
</evidence>
<dbReference type="GO" id="GO:0000160">
    <property type="term" value="P:phosphorelay signal transduction system"/>
    <property type="evidence" value="ECO:0007669"/>
    <property type="project" value="InterPro"/>
</dbReference>
<dbReference type="HOGENOM" id="CLU_000445_0_6_0"/>
<gene>
    <name evidence="8" type="ordered locus">Theam_1370</name>
</gene>
<dbReference type="CDD" id="cd00156">
    <property type="entry name" value="REC"/>
    <property type="match status" value="1"/>
</dbReference>
<evidence type="ECO:0000313" key="9">
    <source>
        <dbReference type="Proteomes" id="UP000006362"/>
    </source>
</evidence>
<dbReference type="Proteomes" id="UP000006362">
    <property type="component" value="Chromosome"/>
</dbReference>
<dbReference type="InterPro" id="IPR001789">
    <property type="entry name" value="Sig_transdc_resp-reg_receiver"/>
</dbReference>
<dbReference type="PANTHER" id="PTHR32071">
    <property type="entry name" value="TRANSCRIPTIONAL REGULATORY PROTEIN"/>
    <property type="match status" value="1"/>
</dbReference>
<evidence type="ECO:0000256" key="1">
    <source>
        <dbReference type="ARBA" id="ARBA00022741"/>
    </source>
</evidence>
<organism evidence="8 9">
    <name type="scientific">Thermovibrio ammonificans (strain DSM 15698 / JCM 12110 / HB-1)</name>
    <dbReference type="NCBI Taxonomy" id="648996"/>
    <lineage>
        <taxon>Bacteria</taxon>
        <taxon>Pseudomonadati</taxon>
        <taxon>Aquificota</taxon>
        <taxon>Aquificia</taxon>
        <taxon>Desulfurobacteriales</taxon>
        <taxon>Desulfurobacteriaceae</taxon>
        <taxon>Thermovibrio</taxon>
    </lineage>
</organism>
<dbReference type="PROSITE" id="PS00676">
    <property type="entry name" value="SIGMA54_INTERACT_2"/>
    <property type="match status" value="1"/>
</dbReference>
<dbReference type="EMBL" id="CP002444">
    <property type="protein sequence ID" value="ADU97333.1"/>
    <property type="molecule type" value="Genomic_DNA"/>
</dbReference>
<dbReference type="Gene3D" id="1.10.8.60">
    <property type="match status" value="1"/>
</dbReference>
<evidence type="ECO:0000256" key="5">
    <source>
        <dbReference type="PROSITE-ProRule" id="PRU00169"/>
    </source>
</evidence>
<dbReference type="CDD" id="cd00009">
    <property type="entry name" value="AAA"/>
    <property type="match status" value="1"/>
</dbReference>
<dbReference type="Pfam" id="PF00072">
    <property type="entry name" value="Response_reg"/>
    <property type="match status" value="1"/>
</dbReference>
<dbReference type="InterPro" id="IPR058031">
    <property type="entry name" value="AAA_lid_NorR"/>
</dbReference>
<protein>
    <submittedName>
        <fullName evidence="8">Two component, sigma54 specific, transcriptional regulator, Fis family</fullName>
    </submittedName>
</protein>
<dbReference type="InterPro" id="IPR009057">
    <property type="entry name" value="Homeodomain-like_sf"/>
</dbReference>
<dbReference type="SUPFAM" id="SSF46689">
    <property type="entry name" value="Homeodomain-like"/>
    <property type="match status" value="1"/>
</dbReference>
<dbReference type="STRING" id="648996.Theam_1370"/>
<dbReference type="PROSITE" id="PS00675">
    <property type="entry name" value="SIGMA54_INTERACT_1"/>
    <property type="match status" value="1"/>
</dbReference>